<keyword evidence="7" id="KW-0297">G-protein coupled receptor</keyword>
<dbReference type="STRING" id="30732.ENSOMEP00000022855"/>
<feature type="transmembrane region" description="Helical" evidence="13">
    <location>
        <begin position="27"/>
        <end position="48"/>
    </location>
</feature>
<dbReference type="InterPro" id="IPR000276">
    <property type="entry name" value="GPCR_Rhodpsn"/>
</dbReference>
<dbReference type="InterPro" id="IPR000725">
    <property type="entry name" value="Olfact_rcpt"/>
</dbReference>
<feature type="transmembrane region" description="Helical" evidence="13">
    <location>
        <begin position="200"/>
        <end position="226"/>
    </location>
</feature>
<evidence type="ECO:0000259" key="14">
    <source>
        <dbReference type="PROSITE" id="PS50262"/>
    </source>
</evidence>
<sequence length="404" mass="45073">MYTNITKINHFFITGFPELLPEYHGPVSTLLFLLYLVIAVGNIFILVFVTCEKSLHKPSYLIFCHLSLTDLMFGTVTLPKILSKYWFNDSVISFYGCFAQMYFVHFLGAAHSFILMVMALDRFIAICAPLRYTSLFTNAAASVLCGVAWLLPASWMLFVVLDALSLPFCNSNIIAQCYCDQISIINLGCENVRQSTVLGFIGAMVSLLFPLSFIILSYFVIIVAVLRISSSEGRLRTLSTCTPQLLITGLVSQCYCDHASVTKLACGENVAFVQEVAFANAMVTLLFPLSFIIFSYFSIIIAVLKMSNTEGYRKVLSTCAPQILTTCLYYVPRCVVYITDNLKVKVSPDARIIIALLYSLIPAAVNPLIYCLKTADIKAALIKRFKSRKINMALKSNTKQGHKY</sequence>
<evidence type="ECO:0000256" key="2">
    <source>
        <dbReference type="ARBA" id="ARBA00022475"/>
    </source>
</evidence>
<dbReference type="InterPro" id="IPR017452">
    <property type="entry name" value="GPCR_Rhodpsn_7TM"/>
</dbReference>
<name>A0A3B3CZY7_ORYME</name>
<dbReference type="OMA" id="INLGCEN"/>
<dbReference type="Pfam" id="PF13853">
    <property type="entry name" value="7tm_4"/>
    <property type="match status" value="2"/>
</dbReference>
<keyword evidence="11" id="KW-0325">Glycoprotein</keyword>
<evidence type="ECO:0000313" key="16">
    <source>
        <dbReference type="Proteomes" id="UP000261560"/>
    </source>
</evidence>
<evidence type="ECO:0000256" key="8">
    <source>
        <dbReference type="ARBA" id="ARBA00023136"/>
    </source>
</evidence>
<evidence type="ECO:0000256" key="11">
    <source>
        <dbReference type="ARBA" id="ARBA00023180"/>
    </source>
</evidence>
<protein>
    <recommendedName>
        <fullName evidence="14">G-protein coupled receptors family 1 profile domain-containing protein</fullName>
    </recommendedName>
</protein>
<evidence type="ECO:0000256" key="7">
    <source>
        <dbReference type="ARBA" id="ARBA00023040"/>
    </source>
</evidence>
<feature type="transmembrane region" description="Helical" evidence="13">
    <location>
        <begin position="102"/>
        <end position="123"/>
    </location>
</feature>
<dbReference type="SUPFAM" id="SSF81321">
    <property type="entry name" value="Family A G protein-coupled receptor-like"/>
    <property type="match status" value="2"/>
</dbReference>
<evidence type="ECO:0000256" key="4">
    <source>
        <dbReference type="ARBA" id="ARBA00022692"/>
    </source>
</evidence>
<dbReference type="PANTHER" id="PTHR26450">
    <property type="entry name" value="OLFACTORY RECEPTOR 56B1-RELATED"/>
    <property type="match status" value="1"/>
</dbReference>
<dbReference type="GO" id="GO:0004984">
    <property type="term" value="F:olfactory receptor activity"/>
    <property type="evidence" value="ECO:0007669"/>
    <property type="project" value="InterPro"/>
</dbReference>
<dbReference type="Ensembl" id="ENSOMET00000013703.1">
    <property type="protein sequence ID" value="ENSOMEP00000022855.1"/>
    <property type="gene ID" value="ENSOMEG00000002643.1"/>
</dbReference>
<dbReference type="PANTHER" id="PTHR26450:SF417">
    <property type="entry name" value="ODORANT RECEPTOR-RELATED"/>
    <property type="match status" value="1"/>
</dbReference>
<dbReference type="InterPro" id="IPR050402">
    <property type="entry name" value="OR51/52/56-like"/>
</dbReference>
<dbReference type="FunFam" id="1.20.1070.10:FF:000024">
    <property type="entry name" value="Olfactory receptor"/>
    <property type="match status" value="1"/>
</dbReference>
<dbReference type="Gene3D" id="1.20.1070.10">
    <property type="entry name" value="Rhodopsin 7-helix transmembrane proteins"/>
    <property type="match status" value="2"/>
</dbReference>
<evidence type="ECO:0000256" key="1">
    <source>
        <dbReference type="ARBA" id="ARBA00004651"/>
    </source>
</evidence>
<keyword evidence="3" id="KW-0716">Sensory transduction</keyword>
<keyword evidence="16" id="KW-1185">Reference proteome</keyword>
<dbReference type="GeneTree" id="ENSGT00940000161369"/>
<dbReference type="PRINTS" id="PR00245">
    <property type="entry name" value="OLFACTORYR"/>
</dbReference>
<keyword evidence="5" id="KW-0552">Olfaction</keyword>
<comment type="subcellular location">
    <subcellularLocation>
        <location evidence="1">Cell membrane</location>
        <topology evidence="1">Multi-pass membrane protein</topology>
    </subcellularLocation>
</comment>
<keyword evidence="2" id="KW-1003">Cell membrane</keyword>
<dbReference type="Proteomes" id="UP000261560">
    <property type="component" value="Unplaced"/>
</dbReference>
<keyword evidence="8 13" id="KW-0472">Membrane</keyword>
<dbReference type="GO" id="GO:0004930">
    <property type="term" value="F:G protein-coupled receptor activity"/>
    <property type="evidence" value="ECO:0007669"/>
    <property type="project" value="UniProtKB-KW"/>
</dbReference>
<evidence type="ECO:0000256" key="6">
    <source>
        <dbReference type="ARBA" id="ARBA00022989"/>
    </source>
</evidence>
<keyword evidence="9" id="KW-1015">Disulfide bond</keyword>
<evidence type="ECO:0000256" key="10">
    <source>
        <dbReference type="ARBA" id="ARBA00023170"/>
    </source>
</evidence>
<dbReference type="AlphaFoldDB" id="A0A3B3CZY7"/>
<evidence type="ECO:0000256" key="12">
    <source>
        <dbReference type="ARBA" id="ARBA00023224"/>
    </source>
</evidence>
<feature type="domain" description="G-protein coupled receptors family 1 profile" evidence="14">
    <location>
        <begin position="41"/>
        <end position="370"/>
    </location>
</feature>
<dbReference type="PROSITE" id="PS50262">
    <property type="entry name" value="G_PROTEIN_RECEP_F1_2"/>
    <property type="match status" value="1"/>
</dbReference>
<evidence type="ECO:0000256" key="5">
    <source>
        <dbReference type="ARBA" id="ARBA00022725"/>
    </source>
</evidence>
<accession>A0A3B3CZY7</accession>
<feature type="transmembrane region" description="Helical" evidence="13">
    <location>
        <begin position="285"/>
        <end position="304"/>
    </location>
</feature>
<dbReference type="PRINTS" id="PR00237">
    <property type="entry name" value="GPCRRHODOPSN"/>
</dbReference>
<evidence type="ECO:0000256" key="3">
    <source>
        <dbReference type="ARBA" id="ARBA00022606"/>
    </source>
</evidence>
<reference evidence="15" key="1">
    <citation type="submission" date="2025-08" db="UniProtKB">
        <authorList>
            <consortium name="Ensembl"/>
        </authorList>
    </citation>
    <scope>IDENTIFICATION</scope>
</reference>
<evidence type="ECO:0000256" key="13">
    <source>
        <dbReference type="SAM" id="Phobius"/>
    </source>
</evidence>
<dbReference type="GO" id="GO:0005886">
    <property type="term" value="C:plasma membrane"/>
    <property type="evidence" value="ECO:0007669"/>
    <property type="project" value="UniProtKB-SubCell"/>
</dbReference>
<keyword evidence="10" id="KW-0675">Receptor</keyword>
<keyword evidence="6 13" id="KW-1133">Transmembrane helix</keyword>
<feature type="transmembrane region" description="Helical" evidence="13">
    <location>
        <begin position="352"/>
        <end position="372"/>
    </location>
</feature>
<keyword evidence="4 13" id="KW-0812">Transmembrane</keyword>
<evidence type="ECO:0000313" key="15">
    <source>
        <dbReference type="Ensembl" id="ENSOMEP00000022855.1"/>
    </source>
</evidence>
<evidence type="ECO:0000256" key="9">
    <source>
        <dbReference type="ARBA" id="ARBA00023157"/>
    </source>
</evidence>
<feature type="transmembrane region" description="Helical" evidence="13">
    <location>
        <begin position="60"/>
        <end position="82"/>
    </location>
</feature>
<keyword evidence="12" id="KW-0807">Transducer</keyword>
<reference evidence="15" key="2">
    <citation type="submission" date="2025-09" db="UniProtKB">
        <authorList>
            <consortium name="Ensembl"/>
        </authorList>
    </citation>
    <scope>IDENTIFICATION</scope>
</reference>
<organism evidence="15 16">
    <name type="scientific">Oryzias melastigma</name>
    <name type="common">Marine medaka</name>
    <dbReference type="NCBI Taxonomy" id="30732"/>
    <lineage>
        <taxon>Eukaryota</taxon>
        <taxon>Metazoa</taxon>
        <taxon>Chordata</taxon>
        <taxon>Craniata</taxon>
        <taxon>Vertebrata</taxon>
        <taxon>Euteleostomi</taxon>
        <taxon>Actinopterygii</taxon>
        <taxon>Neopterygii</taxon>
        <taxon>Teleostei</taxon>
        <taxon>Neoteleostei</taxon>
        <taxon>Acanthomorphata</taxon>
        <taxon>Ovalentaria</taxon>
        <taxon>Atherinomorphae</taxon>
        <taxon>Beloniformes</taxon>
        <taxon>Adrianichthyidae</taxon>
        <taxon>Oryziinae</taxon>
        <taxon>Oryzias</taxon>
    </lineage>
</organism>
<proteinExistence type="predicted"/>
<dbReference type="PaxDb" id="30732-ENSOMEP00000022855"/>
<feature type="transmembrane region" description="Helical" evidence="13">
    <location>
        <begin position="135"/>
        <end position="158"/>
    </location>
</feature>